<dbReference type="Gene3D" id="3.40.50.1970">
    <property type="match status" value="1"/>
</dbReference>
<dbReference type="CDD" id="cd08192">
    <property type="entry name" value="MAR-like"/>
    <property type="match status" value="1"/>
</dbReference>
<evidence type="ECO:0000259" key="2">
    <source>
        <dbReference type="Pfam" id="PF00465"/>
    </source>
</evidence>
<dbReference type="GO" id="GO:0046872">
    <property type="term" value="F:metal ion binding"/>
    <property type="evidence" value="ECO:0007669"/>
    <property type="project" value="InterPro"/>
</dbReference>
<accession>A0AAN6W3E9</accession>
<dbReference type="PANTHER" id="PTHR11496">
    <property type="entry name" value="ALCOHOL DEHYDROGENASE"/>
    <property type="match status" value="1"/>
</dbReference>
<dbReference type="SUPFAM" id="SSF56796">
    <property type="entry name" value="Dehydroquinate synthase-like"/>
    <property type="match status" value="1"/>
</dbReference>
<keyword evidence="5" id="KW-1185">Reference proteome</keyword>
<dbReference type="InterPro" id="IPR001670">
    <property type="entry name" value="ADH_Fe/GldA"/>
</dbReference>
<dbReference type="InterPro" id="IPR039697">
    <property type="entry name" value="Alcohol_dehydrogenase_Fe"/>
</dbReference>
<reference evidence="4" key="1">
    <citation type="journal article" date="2023" name="Mol. Phylogenet. Evol.">
        <title>Genome-scale phylogeny and comparative genomics of the fungal order Sordariales.</title>
        <authorList>
            <person name="Hensen N."/>
            <person name="Bonometti L."/>
            <person name="Westerberg I."/>
            <person name="Brannstrom I.O."/>
            <person name="Guillou S."/>
            <person name="Cros-Aarteil S."/>
            <person name="Calhoun S."/>
            <person name="Haridas S."/>
            <person name="Kuo A."/>
            <person name="Mondo S."/>
            <person name="Pangilinan J."/>
            <person name="Riley R."/>
            <person name="LaButti K."/>
            <person name="Andreopoulos B."/>
            <person name="Lipzen A."/>
            <person name="Chen C."/>
            <person name="Yan M."/>
            <person name="Daum C."/>
            <person name="Ng V."/>
            <person name="Clum A."/>
            <person name="Steindorff A."/>
            <person name="Ohm R.A."/>
            <person name="Martin F."/>
            <person name="Silar P."/>
            <person name="Natvig D.O."/>
            <person name="Lalanne C."/>
            <person name="Gautier V."/>
            <person name="Ament-Velasquez S.L."/>
            <person name="Kruys A."/>
            <person name="Hutchinson M.I."/>
            <person name="Powell A.J."/>
            <person name="Barry K."/>
            <person name="Miller A.N."/>
            <person name="Grigoriev I.V."/>
            <person name="Debuchy R."/>
            <person name="Gladieux P."/>
            <person name="Hiltunen Thoren M."/>
            <person name="Johannesson H."/>
        </authorList>
    </citation>
    <scope>NUCLEOTIDE SEQUENCE</scope>
    <source>
        <strain evidence="4">CBS 892.96</strain>
    </source>
</reference>
<dbReference type="AlphaFoldDB" id="A0AAN6W3E9"/>
<dbReference type="PANTHER" id="PTHR11496:SF107">
    <property type="entry name" value="ALCOHOL DEHYDROGENASE, PUTATIVE (AFU_ORTHOLOGUE AFUA_1G06800)-RELATED"/>
    <property type="match status" value="1"/>
</dbReference>
<keyword evidence="1" id="KW-0560">Oxidoreductase</keyword>
<dbReference type="GO" id="GO:0005739">
    <property type="term" value="C:mitochondrion"/>
    <property type="evidence" value="ECO:0007669"/>
    <property type="project" value="TreeGrafter"/>
</dbReference>
<organism evidence="4 5">
    <name type="scientific">Triangularia setosa</name>
    <dbReference type="NCBI Taxonomy" id="2587417"/>
    <lineage>
        <taxon>Eukaryota</taxon>
        <taxon>Fungi</taxon>
        <taxon>Dikarya</taxon>
        <taxon>Ascomycota</taxon>
        <taxon>Pezizomycotina</taxon>
        <taxon>Sordariomycetes</taxon>
        <taxon>Sordariomycetidae</taxon>
        <taxon>Sordariales</taxon>
        <taxon>Podosporaceae</taxon>
        <taxon>Triangularia</taxon>
    </lineage>
</organism>
<reference evidence="4" key="2">
    <citation type="submission" date="2023-05" db="EMBL/GenBank/DDBJ databases">
        <authorList>
            <consortium name="Lawrence Berkeley National Laboratory"/>
            <person name="Steindorff A."/>
            <person name="Hensen N."/>
            <person name="Bonometti L."/>
            <person name="Westerberg I."/>
            <person name="Brannstrom I.O."/>
            <person name="Guillou S."/>
            <person name="Cros-Aarteil S."/>
            <person name="Calhoun S."/>
            <person name="Haridas S."/>
            <person name="Kuo A."/>
            <person name="Mondo S."/>
            <person name="Pangilinan J."/>
            <person name="Riley R."/>
            <person name="Labutti K."/>
            <person name="Andreopoulos B."/>
            <person name="Lipzen A."/>
            <person name="Chen C."/>
            <person name="Yanf M."/>
            <person name="Daum C."/>
            <person name="Ng V."/>
            <person name="Clum A."/>
            <person name="Ohm R."/>
            <person name="Martin F."/>
            <person name="Silar P."/>
            <person name="Natvig D."/>
            <person name="Lalanne C."/>
            <person name="Gautier V."/>
            <person name="Ament-Velasquez S.L."/>
            <person name="Kruys A."/>
            <person name="Hutchinson M.I."/>
            <person name="Powell A.J."/>
            <person name="Barry K."/>
            <person name="Miller A.N."/>
            <person name="Grigoriev I.V."/>
            <person name="Debuchy R."/>
            <person name="Gladieux P."/>
            <person name="Thoren M.H."/>
            <person name="Johannesson H."/>
        </authorList>
    </citation>
    <scope>NUCLEOTIDE SEQUENCE</scope>
    <source>
        <strain evidence="4">CBS 892.96</strain>
    </source>
</reference>
<gene>
    <name evidence="4" type="ORF">QBC36DRAFT_191740</name>
</gene>
<feature type="domain" description="Alcohol dehydrogenase iron-type/glycerol dehydrogenase GldA" evidence="2">
    <location>
        <begin position="36"/>
        <end position="192"/>
    </location>
</feature>
<evidence type="ECO:0000259" key="3">
    <source>
        <dbReference type="Pfam" id="PF25137"/>
    </source>
</evidence>
<comment type="caution">
    <text evidence="4">The sequence shown here is derived from an EMBL/GenBank/DDBJ whole genome shotgun (WGS) entry which is preliminary data.</text>
</comment>
<dbReference type="EMBL" id="MU866270">
    <property type="protein sequence ID" value="KAK4174678.1"/>
    <property type="molecule type" value="Genomic_DNA"/>
</dbReference>
<dbReference type="Pfam" id="PF00465">
    <property type="entry name" value="Fe-ADH"/>
    <property type="match status" value="1"/>
</dbReference>
<sequence length="421" mass="44666">MPLSGESYFAALPPSPKPLVSLGFPFDVACAHHATHTFSAKRIYLIVSPSISKTSAFTTLLTALGKDKVIGIRHGIRQHVPWPDALEVAADLDRLSADLIITLGAGSLTDGAKVANFAAANKAFTLDALDKLHIRSDGKTEKKPVGTPTINIPTSLSGGEYNVSGGATDLRSGIKSSFKHHSIGAQLVILDPALTVSTPERVWLSSGMRAVDHCIEGLTSIGFRDGGNEEVEGCCVEGLRLLLPNLLRTKKDPGDLEARREEMLGVIEAFRGLTSGVLPMGASHGIGHQLGPLGVGHGETSCVMLASVLRWNLKNAVVGEDGRWVEERQRKVLEVFWENATVAEALQGRGLSRETASAGDAIEAYVAALGLPTSLKEVGIKGDKLEGLARNSMTDRCIPTNPVAIENEGKLLEILELARGG</sequence>
<dbReference type="GO" id="GO:0004022">
    <property type="term" value="F:alcohol dehydrogenase (NAD+) activity"/>
    <property type="evidence" value="ECO:0007669"/>
    <property type="project" value="TreeGrafter"/>
</dbReference>
<proteinExistence type="predicted"/>
<name>A0AAN6W3E9_9PEZI</name>
<dbReference type="Proteomes" id="UP001302321">
    <property type="component" value="Unassembled WGS sequence"/>
</dbReference>
<dbReference type="InterPro" id="IPR056798">
    <property type="entry name" value="ADH_Fe_C"/>
</dbReference>
<protein>
    <submittedName>
        <fullName evidence="4">Dehydroquinate synthase-like protein</fullName>
    </submittedName>
</protein>
<feature type="domain" description="Fe-containing alcohol dehydrogenase-like C-terminal" evidence="3">
    <location>
        <begin position="205"/>
        <end position="415"/>
    </location>
</feature>
<evidence type="ECO:0000313" key="5">
    <source>
        <dbReference type="Proteomes" id="UP001302321"/>
    </source>
</evidence>
<dbReference type="Gene3D" id="1.20.1090.10">
    <property type="entry name" value="Dehydroquinate synthase-like - alpha domain"/>
    <property type="match status" value="1"/>
</dbReference>
<evidence type="ECO:0000313" key="4">
    <source>
        <dbReference type="EMBL" id="KAK4174678.1"/>
    </source>
</evidence>
<dbReference type="Pfam" id="PF25137">
    <property type="entry name" value="ADH_Fe_C"/>
    <property type="match status" value="1"/>
</dbReference>
<evidence type="ECO:0000256" key="1">
    <source>
        <dbReference type="ARBA" id="ARBA00023002"/>
    </source>
</evidence>